<keyword evidence="4" id="KW-0560">Oxidoreductase</keyword>
<dbReference type="PANTHER" id="PTHR42934">
    <property type="entry name" value="GLYCOLATE OXIDASE SUBUNIT GLCD"/>
    <property type="match status" value="1"/>
</dbReference>
<dbReference type="Pfam" id="PF01565">
    <property type="entry name" value="FAD_binding_4"/>
    <property type="match status" value="1"/>
</dbReference>
<evidence type="ECO:0000256" key="4">
    <source>
        <dbReference type="ARBA" id="ARBA00023002"/>
    </source>
</evidence>
<evidence type="ECO:0000313" key="6">
    <source>
        <dbReference type="EMBL" id="WGW11135.1"/>
    </source>
</evidence>
<dbReference type="SUPFAM" id="SSF56176">
    <property type="entry name" value="FAD-binding/transporter-associated domain-like"/>
    <property type="match status" value="1"/>
</dbReference>
<reference evidence="6 7" key="1">
    <citation type="submission" date="2023-05" db="EMBL/GenBank/DDBJ databases">
        <title>Lithophilousrod everest ZFBP1038 complete genpme.</title>
        <authorList>
            <person name="Tian M."/>
        </authorList>
    </citation>
    <scope>NUCLEOTIDE SEQUENCE [LARGE SCALE GENOMIC DNA]</scope>
    <source>
        <strain evidence="6 7">ZFBP1038</strain>
    </source>
</reference>
<dbReference type="Proteomes" id="UP001209083">
    <property type="component" value="Chromosome"/>
</dbReference>
<dbReference type="PROSITE" id="PS51387">
    <property type="entry name" value="FAD_PCMH"/>
    <property type="match status" value="1"/>
</dbReference>
<evidence type="ECO:0000313" key="7">
    <source>
        <dbReference type="Proteomes" id="UP001209083"/>
    </source>
</evidence>
<dbReference type="RefSeq" id="WP_349637918.1">
    <property type="nucleotide sequence ID" value="NZ_CP090958.1"/>
</dbReference>
<dbReference type="SUPFAM" id="SSF55103">
    <property type="entry name" value="FAD-linked oxidases, C-terminal domain"/>
    <property type="match status" value="1"/>
</dbReference>
<accession>A0ABY8QSJ5</accession>
<dbReference type="InterPro" id="IPR036318">
    <property type="entry name" value="FAD-bd_PCMH-like_sf"/>
</dbReference>
<protein>
    <submittedName>
        <fullName evidence="6">FAD-linked oxidase C-terminal domain-containing protein</fullName>
    </submittedName>
</protein>
<dbReference type="InterPro" id="IPR016166">
    <property type="entry name" value="FAD-bd_PCMH"/>
</dbReference>
<comment type="cofactor">
    <cofactor evidence="1">
        <name>FAD</name>
        <dbReference type="ChEBI" id="CHEBI:57692"/>
    </cofactor>
</comment>
<dbReference type="InterPro" id="IPR016171">
    <property type="entry name" value="Vanillyl_alc_oxidase_C-sub2"/>
</dbReference>
<sequence length="462" mass="47958">MTTPTIFAKEALLADLASGLSEKALLSGADQLETYRFDMASFSPAGVPVAVVRAASRDDVVHALRTASKHGIPVVPQGAMSGLSGAGNAIDGCLVLSVRDMNRILEISVDDQVAVVEPGVLNKELSHAVAEQGLFYPPDPGSWEISTIGGNVATNAGGMCCVKYGVTGDFVRGLELVLADGTVLETGRRTAKGVAGFDLTSLVVGSEGCLGVITKVILGLKPAPRPSLTMAATFPDSASGLAAVTAIMASGVTPSLMEFLDPISVAAVNALQDMGFDDDCALILAQSDSPEALEDVARMAKIATANGAIDVAESADDQEAAMLLQSRRSLHAALEVLGGNFTDDVAVPRVRMLDLLAGIEEIAERNDIKVATAGHAGDGNMHPTVIFDRADEAAKARAAVAFEEIMLLGLELGGTITGEHGVGILKREGLRRELSATSLRLQEEIKHSFDPQGILNPGKQIG</sequence>
<dbReference type="EMBL" id="CP090958">
    <property type="protein sequence ID" value="WGW11135.1"/>
    <property type="molecule type" value="Genomic_DNA"/>
</dbReference>
<dbReference type="InterPro" id="IPR006094">
    <property type="entry name" value="Oxid_FAD_bind_N"/>
</dbReference>
<evidence type="ECO:0000256" key="1">
    <source>
        <dbReference type="ARBA" id="ARBA00001974"/>
    </source>
</evidence>
<keyword evidence="7" id="KW-1185">Reference proteome</keyword>
<dbReference type="Pfam" id="PF02913">
    <property type="entry name" value="FAD-oxidase_C"/>
    <property type="match status" value="1"/>
</dbReference>
<dbReference type="InterPro" id="IPR016169">
    <property type="entry name" value="FAD-bd_PCMH_sub2"/>
</dbReference>
<dbReference type="InterPro" id="IPR051914">
    <property type="entry name" value="FAD-linked_OxidoTrans_Type4"/>
</dbReference>
<dbReference type="Gene3D" id="3.30.465.10">
    <property type="match status" value="1"/>
</dbReference>
<gene>
    <name evidence="6" type="ORF">LWF01_13670</name>
</gene>
<organism evidence="6 7">
    <name type="scientific">Saxibacter everestensis</name>
    <dbReference type="NCBI Taxonomy" id="2909229"/>
    <lineage>
        <taxon>Bacteria</taxon>
        <taxon>Bacillati</taxon>
        <taxon>Actinomycetota</taxon>
        <taxon>Actinomycetes</taxon>
        <taxon>Micrococcales</taxon>
        <taxon>Brevibacteriaceae</taxon>
        <taxon>Saxibacter</taxon>
    </lineage>
</organism>
<keyword evidence="2" id="KW-0285">Flavoprotein</keyword>
<dbReference type="InterPro" id="IPR016164">
    <property type="entry name" value="FAD-linked_Oxase-like_C"/>
</dbReference>
<evidence type="ECO:0000256" key="3">
    <source>
        <dbReference type="ARBA" id="ARBA00022827"/>
    </source>
</evidence>
<keyword evidence="3" id="KW-0274">FAD</keyword>
<evidence type="ECO:0000256" key="2">
    <source>
        <dbReference type="ARBA" id="ARBA00022630"/>
    </source>
</evidence>
<dbReference type="InterPro" id="IPR004113">
    <property type="entry name" value="FAD-bd_oxidored_4_C"/>
</dbReference>
<evidence type="ECO:0000259" key="5">
    <source>
        <dbReference type="PROSITE" id="PS51387"/>
    </source>
</evidence>
<dbReference type="PANTHER" id="PTHR42934:SF2">
    <property type="entry name" value="GLYCOLATE OXIDASE SUBUNIT GLCD"/>
    <property type="match status" value="1"/>
</dbReference>
<dbReference type="Gene3D" id="1.10.45.10">
    <property type="entry name" value="Vanillyl-alcohol Oxidase, Chain A, domain 4"/>
    <property type="match status" value="1"/>
</dbReference>
<proteinExistence type="predicted"/>
<name>A0ABY8QSJ5_9MICO</name>
<feature type="domain" description="FAD-binding PCMH-type" evidence="5">
    <location>
        <begin position="44"/>
        <end position="223"/>
    </location>
</feature>
<dbReference type="Gene3D" id="3.30.70.2740">
    <property type="match status" value="1"/>
</dbReference>